<keyword evidence="3" id="KW-1185">Reference proteome</keyword>
<sequence>MKFKRINEDKIQIIISSEDLERKQVKKWDLMPNSPRAQELFQEMLEQAYNECGFEVDSDTQLMVEAYPMTSESLVVIVTKLKQKQKRHTNKEKNLLFRTADEMMEDIEQFEDYMSDLDESEEEDLSPYLSKDLVYAFASFENAVQLSKTMTSDFEGVSSLYKFKNSYYLVFKIAEQVSEYQRVRIGEYGQSKIYDSSFLDEHGELLIKDNAINVLGSL</sequence>
<dbReference type="PANTHER" id="PTHR39161:SF1">
    <property type="entry name" value="ADAPTER PROTEIN MECA 1"/>
    <property type="match status" value="1"/>
</dbReference>
<name>A0A1W1UQ22_DESTI</name>
<dbReference type="PANTHER" id="PTHR39161">
    <property type="entry name" value="ADAPTER PROTEIN MECA"/>
    <property type="match status" value="1"/>
</dbReference>
<protein>
    <submittedName>
        <fullName evidence="2">Adapter protein MecA 1/2</fullName>
    </submittedName>
</protein>
<reference evidence="2 3" key="1">
    <citation type="submission" date="2017-04" db="EMBL/GenBank/DDBJ databases">
        <authorList>
            <person name="Afonso C.L."/>
            <person name="Miller P.J."/>
            <person name="Scott M.A."/>
            <person name="Spackman E."/>
            <person name="Goraichik I."/>
            <person name="Dimitrov K.M."/>
            <person name="Suarez D.L."/>
            <person name="Swayne D.E."/>
        </authorList>
    </citation>
    <scope>NUCLEOTIDE SEQUENCE [LARGE SCALE GENOMIC DNA]</scope>
    <source>
        <strain evidence="2 3">DSM 11270</strain>
    </source>
</reference>
<comment type="similarity">
    <text evidence="1">Belongs to the MecA family.</text>
</comment>
<evidence type="ECO:0000313" key="2">
    <source>
        <dbReference type="EMBL" id="SMB83202.1"/>
    </source>
</evidence>
<dbReference type="InterPro" id="IPR038471">
    <property type="entry name" value="MecA_C_sf"/>
</dbReference>
<dbReference type="OrthoDB" id="2085234at2"/>
<organism evidence="2 3">
    <name type="scientific">Desulfonispora thiosulfatigenes DSM 11270</name>
    <dbReference type="NCBI Taxonomy" id="656914"/>
    <lineage>
        <taxon>Bacteria</taxon>
        <taxon>Bacillati</taxon>
        <taxon>Bacillota</taxon>
        <taxon>Clostridia</taxon>
        <taxon>Eubacteriales</taxon>
        <taxon>Peptococcaceae</taxon>
        <taxon>Desulfonispora</taxon>
    </lineage>
</organism>
<dbReference type="Pfam" id="PF05389">
    <property type="entry name" value="MecA"/>
    <property type="match status" value="1"/>
</dbReference>
<gene>
    <name evidence="2" type="ORF">SAMN00017405_1011</name>
</gene>
<proteinExistence type="inferred from homology"/>
<evidence type="ECO:0000256" key="1">
    <source>
        <dbReference type="ARBA" id="ARBA00005397"/>
    </source>
</evidence>
<dbReference type="RefSeq" id="WP_084052256.1">
    <property type="nucleotide sequence ID" value="NZ_FWWT01000008.1"/>
</dbReference>
<dbReference type="Proteomes" id="UP000192731">
    <property type="component" value="Unassembled WGS sequence"/>
</dbReference>
<dbReference type="EMBL" id="FWWT01000008">
    <property type="protein sequence ID" value="SMB83202.1"/>
    <property type="molecule type" value="Genomic_DNA"/>
</dbReference>
<dbReference type="Gene3D" id="3.30.70.1950">
    <property type="match status" value="1"/>
</dbReference>
<accession>A0A1W1UQ22</accession>
<dbReference type="AlphaFoldDB" id="A0A1W1UQ22"/>
<dbReference type="STRING" id="656914.SAMN00017405_1011"/>
<dbReference type="InterPro" id="IPR008681">
    <property type="entry name" value="Neg-reg_MecA"/>
</dbReference>
<evidence type="ECO:0000313" key="3">
    <source>
        <dbReference type="Proteomes" id="UP000192731"/>
    </source>
</evidence>